<dbReference type="PANTHER" id="PTHR45663">
    <property type="entry name" value="GEO12009P1"/>
    <property type="match status" value="1"/>
</dbReference>
<dbReference type="Pfam" id="PF00085">
    <property type="entry name" value="Thioredoxin"/>
    <property type="match status" value="1"/>
</dbReference>
<protein>
    <recommendedName>
        <fullName evidence="6">Thioredoxin</fullName>
    </recommendedName>
</protein>
<keyword evidence="5" id="KW-0676">Redox-active center</keyword>
<evidence type="ECO:0000259" key="7">
    <source>
        <dbReference type="PROSITE" id="PS51352"/>
    </source>
</evidence>
<dbReference type="GO" id="GO:0015035">
    <property type="term" value="F:protein-disulfide reductase activity"/>
    <property type="evidence" value="ECO:0007669"/>
    <property type="project" value="UniProtKB-UniRule"/>
</dbReference>
<keyword evidence="9" id="KW-1185">Reference proteome</keyword>
<dbReference type="Gene3D" id="1.25.40.10">
    <property type="entry name" value="Tetratricopeptide repeat domain"/>
    <property type="match status" value="2"/>
</dbReference>
<name>A0A1E2UIC8_9GAMM</name>
<evidence type="ECO:0000256" key="3">
    <source>
        <dbReference type="ARBA" id="ARBA00022982"/>
    </source>
</evidence>
<dbReference type="EMBL" id="LVJZ01000004">
    <property type="protein sequence ID" value="ODB94374.1"/>
    <property type="molecule type" value="Genomic_DNA"/>
</dbReference>
<dbReference type="RefSeq" id="WP_069006140.1">
    <property type="nucleotide sequence ID" value="NZ_LVJW01000006.1"/>
</dbReference>
<evidence type="ECO:0000313" key="8">
    <source>
        <dbReference type="EMBL" id="ODB94374.1"/>
    </source>
</evidence>
<dbReference type="GO" id="GO:0005737">
    <property type="term" value="C:cytoplasm"/>
    <property type="evidence" value="ECO:0007669"/>
    <property type="project" value="TreeGrafter"/>
</dbReference>
<dbReference type="Gene3D" id="3.40.30.10">
    <property type="entry name" value="Glutaredoxin"/>
    <property type="match status" value="1"/>
</dbReference>
<keyword evidence="4" id="KW-1015">Disulfide bond</keyword>
<comment type="similarity">
    <text evidence="1">Belongs to the thioredoxin family.</text>
</comment>
<evidence type="ECO:0000256" key="1">
    <source>
        <dbReference type="ARBA" id="ARBA00008987"/>
    </source>
</evidence>
<proteinExistence type="inferred from homology"/>
<evidence type="ECO:0000256" key="6">
    <source>
        <dbReference type="NCBIfam" id="TIGR01068"/>
    </source>
</evidence>
<dbReference type="SUPFAM" id="SSF52833">
    <property type="entry name" value="Thioredoxin-like"/>
    <property type="match status" value="1"/>
</dbReference>
<evidence type="ECO:0000256" key="5">
    <source>
        <dbReference type="ARBA" id="ARBA00023284"/>
    </source>
</evidence>
<evidence type="ECO:0000256" key="4">
    <source>
        <dbReference type="ARBA" id="ARBA00023157"/>
    </source>
</evidence>
<dbReference type="SUPFAM" id="SSF48452">
    <property type="entry name" value="TPR-like"/>
    <property type="match status" value="1"/>
</dbReference>
<dbReference type="InterPro" id="IPR011990">
    <property type="entry name" value="TPR-like_helical_dom_sf"/>
</dbReference>
<dbReference type="PANTHER" id="PTHR45663:SF11">
    <property type="entry name" value="GEO12009P1"/>
    <property type="match status" value="1"/>
</dbReference>
<dbReference type="STRING" id="1818881.A3196_17725"/>
<comment type="caution">
    <text evidence="8">The sequence shown here is derived from an EMBL/GenBank/DDBJ whole genome shotgun (WGS) entry which is preliminary data.</text>
</comment>
<dbReference type="Pfam" id="PF14559">
    <property type="entry name" value="TPR_19"/>
    <property type="match status" value="1"/>
</dbReference>
<sequence>MADSPYIFDATAENFQQMVLAASMERPVVVDFWAEWCNPCKALMPILAKLADEYQGKFLLAKVNTEEQQPLAGHFQIRSIPTVKLFFQGQEVDEFMGALPEAEIRKLLDKVIPRESDGLVEQAEAHLLQGNAQEAGVLLKQASDLDPENPRIRLAYARYLATLGKLEEAENILNALPDEEKQNPDVAAMLTRIQFDRATADSPPVEELEKRLQENPADSEALHLLASHKIMANDHEAALELLMKLLQQDRSYGDNLAQKEMLKVFEMLGGQGELVKRYRNRMFNFLH</sequence>
<dbReference type="GO" id="GO:0006950">
    <property type="term" value="P:response to stress"/>
    <property type="evidence" value="ECO:0007669"/>
    <property type="project" value="UniProtKB-ARBA"/>
</dbReference>
<dbReference type="InterPro" id="IPR036249">
    <property type="entry name" value="Thioredoxin-like_sf"/>
</dbReference>
<accession>A0A1E2UIC8</accession>
<dbReference type="AlphaFoldDB" id="A0A1E2UIC8"/>
<keyword evidence="2" id="KW-0813">Transport</keyword>
<dbReference type="CDD" id="cd02956">
    <property type="entry name" value="ybbN"/>
    <property type="match status" value="1"/>
</dbReference>
<dbReference type="FunFam" id="3.40.30.10:FF:000001">
    <property type="entry name" value="Thioredoxin"/>
    <property type="match status" value="1"/>
</dbReference>
<evidence type="ECO:0000256" key="2">
    <source>
        <dbReference type="ARBA" id="ARBA00022448"/>
    </source>
</evidence>
<feature type="domain" description="Thioredoxin" evidence="7">
    <location>
        <begin position="1"/>
        <end position="113"/>
    </location>
</feature>
<dbReference type="InterPro" id="IPR013766">
    <property type="entry name" value="Thioredoxin_domain"/>
</dbReference>
<keyword evidence="3" id="KW-0249">Electron transport</keyword>
<dbReference type="Proteomes" id="UP000094849">
    <property type="component" value="Unassembled WGS sequence"/>
</dbReference>
<reference evidence="8 9" key="1">
    <citation type="submission" date="2016-03" db="EMBL/GenBank/DDBJ databases">
        <title>Chemosynthetic sulphur-oxidizing symbionts of marine invertebrate animals are capable of nitrogen fixation.</title>
        <authorList>
            <person name="Petersen J.M."/>
            <person name="Kemper A."/>
            <person name="Gruber-Vodicka H."/>
            <person name="Cardini U."/>
            <person name="Geest Mvander."/>
            <person name="Kleiner M."/>
            <person name="Bulgheresi S."/>
            <person name="Fussmann M."/>
            <person name="Herbold C."/>
            <person name="Seah B.K.B."/>
            <person name="Antony C.Paul."/>
            <person name="Liu D."/>
            <person name="Belitz A."/>
            <person name="Weber M."/>
        </authorList>
    </citation>
    <scope>NUCLEOTIDE SEQUENCE [LARGE SCALE GENOMIC DNA]</scope>
    <source>
        <strain evidence="8">G_D</strain>
    </source>
</reference>
<organism evidence="8 9">
    <name type="scientific">Candidatus Thiodiazotropha endoloripes</name>
    <dbReference type="NCBI Taxonomy" id="1818881"/>
    <lineage>
        <taxon>Bacteria</taxon>
        <taxon>Pseudomonadati</taxon>
        <taxon>Pseudomonadota</taxon>
        <taxon>Gammaproteobacteria</taxon>
        <taxon>Chromatiales</taxon>
        <taxon>Sedimenticolaceae</taxon>
        <taxon>Candidatus Thiodiazotropha</taxon>
    </lineage>
</organism>
<dbReference type="InterPro" id="IPR005746">
    <property type="entry name" value="Thioredoxin"/>
</dbReference>
<evidence type="ECO:0000313" key="9">
    <source>
        <dbReference type="Proteomes" id="UP000094849"/>
    </source>
</evidence>
<dbReference type="PROSITE" id="PS51352">
    <property type="entry name" value="THIOREDOXIN_2"/>
    <property type="match status" value="1"/>
</dbReference>
<dbReference type="OrthoDB" id="9790390at2"/>
<dbReference type="Pfam" id="PF14561">
    <property type="entry name" value="TPR_20"/>
    <property type="match status" value="1"/>
</dbReference>
<dbReference type="NCBIfam" id="TIGR01068">
    <property type="entry name" value="thioredoxin"/>
    <property type="match status" value="1"/>
</dbReference>
<dbReference type="PRINTS" id="PR00421">
    <property type="entry name" value="THIOREDOXIN"/>
</dbReference>
<gene>
    <name evidence="8" type="ORF">A3196_17725</name>
</gene>